<name>A0ABN2AQT5_9ACTN</name>
<feature type="transmembrane region" description="Helical" evidence="1">
    <location>
        <begin position="20"/>
        <end position="39"/>
    </location>
</feature>
<keyword evidence="1" id="KW-0472">Membrane</keyword>
<keyword evidence="3" id="KW-1185">Reference proteome</keyword>
<gene>
    <name evidence="2" type="ORF">GCM10009741_27160</name>
</gene>
<evidence type="ECO:0000313" key="2">
    <source>
        <dbReference type="EMBL" id="GAA1524306.1"/>
    </source>
</evidence>
<evidence type="ECO:0000313" key="3">
    <source>
        <dbReference type="Proteomes" id="UP001500363"/>
    </source>
</evidence>
<proteinExistence type="predicted"/>
<sequence length="43" mass="4679">MTVDRDKPESRPDAVNPELLAVVRIILVVGVLALVLGVLNHFV</sequence>
<accession>A0ABN2AQT5</accession>
<protein>
    <recommendedName>
        <fullName evidence="4">Flagellin-like protein</fullName>
    </recommendedName>
</protein>
<organism evidence="2 3">
    <name type="scientific">Kribbella lupini</name>
    <dbReference type="NCBI Taxonomy" id="291602"/>
    <lineage>
        <taxon>Bacteria</taxon>
        <taxon>Bacillati</taxon>
        <taxon>Actinomycetota</taxon>
        <taxon>Actinomycetes</taxon>
        <taxon>Propionibacteriales</taxon>
        <taxon>Kribbellaceae</taxon>
        <taxon>Kribbella</taxon>
    </lineage>
</organism>
<evidence type="ECO:0008006" key="4">
    <source>
        <dbReference type="Google" id="ProtNLM"/>
    </source>
</evidence>
<comment type="caution">
    <text evidence="2">The sequence shown here is derived from an EMBL/GenBank/DDBJ whole genome shotgun (WGS) entry which is preliminary data.</text>
</comment>
<dbReference type="Proteomes" id="UP001500363">
    <property type="component" value="Unassembled WGS sequence"/>
</dbReference>
<reference evidence="2 3" key="1">
    <citation type="journal article" date="2019" name="Int. J. Syst. Evol. Microbiol.">
        <title>The Global Catalogue of Microorganisms (GCM) 10K type strain sequencing project: providing services to taxonomists for standard genome sequencing and annotation.</title>
        <authorList>
            <consortium name="The Broad Institute Genomics Platform"/>
            <consortium name="The Broad Institute Genome Sequencing Center for Infectious Disease"/>
            <person name="Wu L."/>
            <person name="Ma J."/>
        </authorList>
    </citation>
    <scope>NUCLEOTIDE SEQUENCE [LARGE SCALE GENOMIC DNA]</scope>
    <source>
        <strain evidence="2 3">JCM 14303</strain>
    </source>
</reference>
<keyword evidence="1" id="KW-1133">Transmembrane helix</keyword>
<dbReference type="RefSeq" id="WP_344173880.1">
    <property type="nucleotide sequence ID" value="NZ_BAAANC010000002.1"/>
</dbReference>
<keyword evidence="1" id="KW-0812">Transmembrane</keyword>
<dbReference type="EMBL" id="BAAANC010000002">
    <property type="protein sequence ID" value="GAA1524306.1"/>
    <property type="molecule type" value="Genomic_DNA"/>
</dbReference>
<evidence type="ECO:0000256" key="1">
    <source>
        <dbReference type="SAM" id="Phobius"/>
    </source>
</evidence>